<sequence length="345" mass="38971">MKMDLYANKLVEQIYAGIKAKTNDKPRPHLGASVIGDSCDRKIWYGFRWINREDFDGRMLRLFRRGQDEELPLVKDLRNAGLIVDDINPTTKRQFGFKDGFFAGSCDGIIVSGVPEAPKAKHVLEIKTHSLKSFNSVSKDGVEISKIQHFAQMQVYMGKFGIERALYVAICKDNDNIYTERVRFCKKTYEALVDRAHRIIESDRIPEPLTNDPSWFECKFCSSRETCHKGVPAKEVHCRTCANITFNDDGTAHCQHWDAVIPFEAQLTGCNAHILHMDLVPYQMQVEDGGLVSWKIGETWVRNGERAYNVFSSKELLTNPGGCAAIVDDELAQNFRLACGGEVVG</sequence>
<organism evidence="1">
    <name type="scientific">uncultured Caudovirales phage</name>
    <dbReference type="NCBI Taxonomy" id="2100421"/>
    <lineage>
        <taxon>Viruses</taxon>
        <taxon>Duplodnaviria</taxon>
        <taxon>Heunggongvirae</taxon>
        <taxon>Uroviricota</taxon>
        <taxon>Caudoviricetes</taxon>
        <taxon>Peduoviridae</taxon>
        <taxon>Maltschvirus</taxon>
        <taxon>Maltschvirus maltsch</taxon>
    </lineage>
</organism>
<evidence type="ECO:0000313" key="1">
    <source>
        <dbReference type="EMBL" id="CAB4183493.1"/>
    </source>
</evidence>
<name>A0A6J5QGN1_9CAUD</name>
<dbReference type="EMBL" id="LR798402">
    <property type="protein sequence ID" value="CAB5229242.1"/>
    <property type="molecule type" value="Genomic_DNA"/>
</dbReference>
<accession>A0A6J5QGN1</accession>
<gene>
    <name evidence="1" type="ORF">UFOVP1103_30</name>
    <name evidence="2" type="ORF">UFOVP1464_3</name>
    <name evidence="3" type="ORF">UFOVP1553_6</name>
</gene>
<evidence type="ECO:0000313" key="2">
    <source>
        <dbReference type="EMBL" id="CAB4213897.1"/>
    </source>
</evidence>
<dbReference type="SUPFAM" id="SSF52980">
    <property type="entry name" value="Restriction endonuclease-like"/>
    <property type="match status" value="1"/>
</dbReference>
<evidence type="ECO:0000313" key="3">
    <source>
        <dbReference type="EMBL" id="CAB5229242.1"/>
    </source>
</evidence>
<dbReference type="EMBL" id="LR797046">
    <property type="protein sequence ID" value="CAB4183493.1"/>
    <property type="molecule type" value="Genomic_DNA"/>
</dbReference>
<protein>
    <submittedName>
        <fullName evidence="1">Uncharacterized protein</fullName>
    </submittedName>
</protein>
<dbReference type="InterPro" id="IPR011335">
    <property type="entry name" value="Restrct_endonuc-II-like"/>
</dbReference>
<dbReference type="EMBL" id="LR797402">
    <property type="protein sequence ID" value="CAB4213897.1"/>
    <property type="molecule type" value="Genomic_DNA"/>
</dbReference>
<dbReference type="InterPro" id="IPR011604">
    <property type="entry name" value="PDDEXK-like_dom_sf"/>
</dbReference>
<reference evidence="1" key="1">
    <citation type="submission" date="2020-05" db="EMBL/GenBank/DDBJ databases">
        <authorList>
            <person name="Chiriac C."/>
            <person name="Salcher M."/>
            <person name="Ghai R."/>
            <person name="Kavagutti S V."/>
        </authorList>
    </citation>
    <scope>NUCLEOTIDE SEQUENCE</scope>
</reference>
<proteinExistence type="predicted"/>
<dbReference type="Gene3D" id="3.90.320.10">
    <property type="match status" value="1"/>
</dbReference>